<sequence length="97" mass="11061">MSMTKCPICDAPLVWEDKEIKKGIYARVQVCKKCQEHYIDLKEHERVYREYYSKAFKSGNSIAVIIPKKVADEAGIRVGTSFKINVKDGKIIIEPVA</sequence>
<gene>
    <name evidence="2" type="ordered locus">Mtc_2088</name>
</gene>
<dbReference type="Pfam" id="PF04014">
    <property type="entry name" value="MazE_antitoxin"/>
    <property type="match status" value="1"/>
</dbReference>
<organism evidence="2 3">
    <name type="scientific">Methanocella conradii (strain DSM 24694 / JCM 17849 / CGMCC 1.5162 / HZ254)</name>
    <dbReference type="NCBI Taxonomy" id="1041930"/>
    <lineage>
        <taxon>Archaea</taxon>
        <taxon>Methanobacteriati</taxon>
        <taxon>Methanobacteriota</taxon>
        <taxon>Stenosarchaea group</taxon>
        <taxon>Methanomicrobia</taxon>
        <taxon>Methanocellales</taxon>
        <taxon>Methanocellaceae</taxon>
        <taxon>Methanocella</taxon>
    </lineage>
</organism>
<proteinExistence type="predicted"/>
<dbReference type="eggNOG" id="arCOG00820">
    <property type="taxonomic scope" value="Archaea"/>
</dbReference>
<accession>H8I7G0</accession>
<dbReference type="RefSeq" id="WP_014406657.1">
    <property type="nucleotide sequence ID" value="NC_017034.1"/>
</dbReference>
<reference evidence="2 3" key="1">
    <citation type="journal article" date="2012" name="J. Bacteriol.">
        <title>Complete genome sequence of a thermophilic methanogen, Methanocella conradii HZ254, isolated from Chinese rice field soil.</title>
        <authorList>
            <person name="Lu Z."/>
            <person name="Lu Y."/>
        </authorList>
    </citation>
    <scope>NUCLEOTIDE SEQUENCE [LARGE SCALE GENOMIC DNA]</scope>
    <source>
        <strain evidence="3">DSM 24694 / JCM 17849 / CGMCC 1.5162 / HZ254</strain>
    </source>
</reference>
<protein>
    <submittedName>
        <fullName evidence="2">Growth regulator (AbrB/MazE/MraZ-like)</fullName>
    </submittedName>
</protein>
<dbReference type="PROSITE" id="PS51740">
    <property type="entry name" value="SPOVT_ABRB"/>
    <property type="match status" value="1"/>
</dbReference>
<dbReference type="KEGG" id="mez:Mtc_2088"/>
<dbReference type="InterPro" id="IPR037914">
    <property type="entry name" value="SpoVT-AbrB_sf"/>
</dbReference>
<dbReference type="SMART" id="SM00966">
    <property type="entry name" value="SpoVT_AbrB"/>
    <property type="match status" value="1"/>
</dbReference>
<feature type="domain" description="SpoVT-AbrB" evidence="1">
    <location>
        <begin position="53"/>
        <end position="97"/>
    </location>
</feature>
<dbReference type="GeneID" id="11972243"/>
<dbReference type="STRING" id="1041930.Mtc_2088"/>
<dbReference type="GO" id="GO:0003677">
    <property type="term" value="F:DNA binding"/>
    <property type="evidence" value="ECO:0007669"/>
    <property type="project" value="InterPro"/>
</dbReference>
<evidence type="ECO:0000313" key="3">
    <source>
        <dbReference type="Proteomes" id="UP000005233"/>
    </source>
</evidence>
<dbReference type="AlphaFoldDB" id="H8I7G0"/>
<dbReference type="EMBL" id="CP003243">
    <property type="protein sequence ID" value="AFD00826.1"/>
    <property type="molecule type" value="Genomic_DNA"/>
</dbReference>
<dbReference type="SUPFAM" id="SSF89447">
    <property type="entry name" value="AbrB/MazE/MraZ-like"/>
    <property type="match status" value="1"/>
</dbReference>
<evidence type="ECO:0000259" key="1">
    <source>
        <dbReference type="PROSITE" id="PS51740"/>
    </source>
</evidence>
<name>H8I7G0_METCZ</name>
<evidence type="ECO:0000313" key="2">
    <source>
        <dbReference type="EMBL" id="AFD00826.1"/>
    </source>
</evidence>
<dbReference type="Proteomes" id="UP000005233">
    <property type="component" value="Chromosome"/>
</dbReference>
<dbReference type="InterPro" id="IPR007159">
    <property type="entry name" value="SpoVT-AbrB_dom"/>
</dbReference>
<dbReference type="HOGENOM" id="CLU_2340155_0_0_2"/>
<dbReference type="Gene3D" id="2.10.260.10">
    <property type="match status" value="1"/>
</dbReference>
<keyword evidence="3" id="KW-1185">Reference proteome</keyword>